<keyword evidence="4" id="KW-0720">Serine protease</keyword>
<reference evidence="6" key="1">
    <citation type="submission" date="2021-03" db="EMBL/GenBank/DDBJ databases">
        <title>Roseibium sp. CAU 1637 isolated from Incheon.</title>
        <authorList>
            <person name="Kim W."/>
        </authorList>
    </citation>
    <scope>NUCLEOTIDE SEQUENCE</scope>
    <source>
        <strain evidence="6">CAU 1637</strain>
    </source>
</reference>
<evidence type="ECO:0000259" key="5">
    <source>
        <dbReference type="Pfam" id="PF01343"/>
    </source>
</evidence>
<dbReference type="PANTHER" id="PTHR42987">
    <property type="entry name" value="PEPTIDASE S49"/>
    <property type="match status" value="1"/>
</dbReference>
<comment type="similarity">
    <text evidence="1">Belongs to the peptidase S49 family.</text>
</comment>
<dbReference type="SUPFAM" id="SSF52096">
    <property type="entry name" value="ClpP/crotonase"/>
    <property type="match status" value="1"/>
</dbReference>
<dbReference type="Gene3D" id="6.20.330.10">
    <property type="match status" value="1"/>
</dbReference>
<dbReference type="Pfam" id="PF01343">
    <property type="entry name" value="Peptidase_S49"/>
    <property type="match status" value="1"/>
</dbReference>
<dbReference type="GO" id="GO:0008236">
    <property type="term" value="F:serine-type peptidase activity"/>
    <property type="evidence" value="ECO:0007669"/>
    <property type="project" value="UniProtKB-KW"/>
</dbReference>
<evidence type="ECO:0000313" key="6">
    <source>
        <dbReference type="EMBL" id="MBO0345950.1"/>
    </source>
</evidence>
<gene>
    <name evidence="6" type="ORF">J0X15_12020</name>
</gene>
<evidence type="ECO:0000256" key="3">
    <source>
        <dbReference type="ARBA" id="ARBA00022801"/>
    </source>
</evidence>
<dbReference type="GO" id="GO:0006508">
    <property type="term" value="P:proteolysis"/>
    <property type="evidence" value="ECO:0007669"/>
    <property type="project" value="UniProtKB-KW"/>
</dbReference>
<evidence type="ECO:0000256" key="2">
    <source>
        <dbReference type="ARBA" id="ARBA00022670"/>
    </source>
</evidence>
<dbReference type="InterPro" id="IPR029045">
    <property type="entry name" value="ClpP/crotonase-like_dom_sf"/>
</dbReference>
<keyword evidence="7" id="KW-1185">Reference proteome</keyword>
<comment type="caution">
    <text evidence="6">The sequence shown here is derived from an EMBL/GenBank/DDBJ whole genome shotgun (WGS) entry which is preliminary data.</text>
</comment>
<feature type="domain" description="Peptidase S49" evidence="5">
    <location>
        <begin position="87"/>
        <end position="230"/>
    </location>
</feature>
<accession>A0A939J5L6</accession>
<dbReference type="Proteomes" id="UP000664779">
    <property type="component" value="Unassembled WGS sequence"/>
</dbReference>
<keyword evidence="3" id="KW-0378">Hydrolase</keyword>
<sequence>MLKQIQKIIPKKFRKDTLSIPVVRLQGAIGMSSGPMRQGLNLASVAQSLDRAFSMKAAPAVALIVNSPGGSPVQSRLIFKRIRDLAKEKEKDVLVFVEDVAASGGYMIAVAGDEIFVDPSSIVGSIGVVSAGFGFPELLKKAGIERRVYTAGENKAILDPFQPEKPDDIAYLKSLQLEIHEVFRDLVKERRGDVLADDPSLFTGRFWTGRAARDLGLVDGIGDLREVLKERYGAKAEAKLISPPRGLFGRRTSGVGVSALSGHNDVSALGQDIGAGVVGASLAAVEERSLWARYGL</sequence>
<evidence type="ECO:0000313" key="7">
    <source>
        <dbReference type="Proteomes" id="UP000664779"/>
    </source>
</evidence>
<dbReference type="CDD" id="cd07023">
    <property type="entry name" value="S49_Sppa_N_C"/>
    <property type="match status" value="1"/>
</dbReference>
<protein>
    <submittedName>
        <fullName evidence="6">S49 family peptidase</fullName>
    </submittedName>
</protein>
<organism evidence="6 7">
    <name type="scientific">Roseibium limicola</name>
    <dbReference type="NCBI Taxonomy" id="2816037"/>
    <lineage>
        <taxon>Bacteria</taxon>
        <taxon>Pseudomonadati</taxon>
        <taxon>Pseudomonadota</taxon>
        <taxon>Alphaproteobacteria</taxon>
        <taxon>Hyphomicrobiales</taxon>
        <taxon>Stappiaceae</taxon>
        <taxon>Roseibium</taxon>
    </lineage>
</organism>
<keyword evidence="2" id="KW-0645">Protease</keyword>
<dbReference type="Gene3D" id="3.90.226.10">
    <property type="entry name" value="2-enoyl-CoA Hydratase, Chain A, domain 1"/>
    <property type="match status" value="1"/>
</dbReference>
<name>A0A939J5L6_9HYPH</name>
<evidence type="ECO:0000256" key="1">
    <source>
        <dbReference type="ARBA" id="ARBA00008683"/>
    </source>
</evidence>
<dbReference type="EMBL" id="JAFLNF010000004">
    <property type="protein sequence ID" value="MBO0345950.1"/>
    <property type="molecule type" value="Genomic_DNA"/>
</dbReference>
<dbReference type="PANTHER" id="PTHR42987:SF8">
    <property type="entry name" value="PROTEINASE"/>
    <property type="match status" value="1"/>
</dbReference>
<evidence type="ECO:0000256" key="4">
    <source>
        <dbReference type="ARBA" id="ARBA00022825"/>
    </source>
</evidence>
<dbReference type="InterPro" id="IPR002142">
    <property type="entry name" value="Peptidase_S49"/>
</dbReference>
<dbReference type="RefSeq" id="WP_206940959.1">
    <property type="nucleotide sequence ID" value="NZ_JAFLNF010000004.1"/>
</dbReference>
<proteinExistence type="inferred from homology"/>
<dbReference type="AlphaFoldDB" id="A0A939J5L6"/>
<dbReference type="InterPro" id="IPR047272">
    <property type="entry name" value="S49_SppA_C"/>
</dbReference>